<sequence>MSNLPPKNDPQRSEREREAIETRDKANQVVDDIKDGRLPSTQQITHVIESVQQSEALHATAHDMSPLGQKVLADTERLLDTTKKIFEEKNVGDELQNVIYYTGKASKDVGKSVTIPGDLKNKANNDVSSSQPVVQDAFKRVLLIPQLLISSSEFRKLINDIHSIVQDALLRTIPGKEPDSDVPTRVGSDEEKTLQEARDETAQHAREGTYPVAKEAVNITGEHVKDFSEGKKGFRETATGGAKHLATHFRDKVSGYQITEEQRDILVSRFKNLMVETQSRPEYQQVLEDLINTISRLSEQSQSVAGHVTETTKTQAKEATDQSDIQKARESAKKLIENFANHKSLNPLINALKDLGKNVKSDEELRSYVDELRQFAISSLRDPKFVQETDYVDRGSKLIDRGRYLLLERYSENTQRIADEVNAFNEALQDDQLTTQWTQDFETLIHDLFLDERGQPTVKFELIKDFRKILPIVGERLKYLPLPRIENSDEEYDYVFDNIVLYLAEIVPSHLRMNFSTDINLGVDEKDILQNTAYIEISKINADARNIAFYYKKKKGLINMMDVGLVDFSIPKNGLTIKLKVLLNPPSDANPVLDLRVLEADTTIDDLKLRLHDTKHDFLYTFLTPLVEKRLKRQFANLITDKMIKTVEYVKENITKAGGQVSNQFTDVMRKRTGGLKGLKGAATGDEKQKHDWQNQQISQSAQVREE</sequence>
<accession>A0A397TFV8</accession>
<dbReference type="STRING" id="658196.A0A397TFV8"/>
<evidence type="ECO:0000313" key="4">
    <source>
        <dbReference type="Proteomes" id="UP000265703"/>
    </source>
</evidence>
<dbReference type="InterPro" id="IPR045967">
    <property type="entry name" value="HAM1-like_N"/>
</dbReference>
<feature type="region of interest" description="Disordered" evidence="1">
    <location>
        <begin position="174"/>
        <end position="207"/>
    </location>
</feature>
<feature type="region of interest" description="Disordered" evidence="1">
    <location>
        <begin position="676"/>
        <end position="707"/>
    </location>
</feature>
<feature type="region of interest" description="Disordered" evidence="1">
    <location>
        <begin position="1"/>
        <end position="26"/>
    </location>
</feature>
<evidence type="ECO:0000313" key="3">
    <source>
        <dbReference type="EMBL" id="RIA97123.1"/>
    </source>
</evidence>
<dbReference type="Pfam" id="PF19343">
    <property type="entry name" value="HAM1_N"/>
    <property type="match status" value="2"/>
</dbReference>
<gene>
    <name evidence="3" type="ORF">C1645_871601</name>
</gene>
<dbReference type="GO" id="GO:0008289">
    <property type="term" value="F:lipid binding"/>
    <property type="evidence" value="ECO:0007669"/>
    <property type="project" value="InterPro"/>
</dbReference>
<feature type="domain" description="HAM1-like N-terminal" evidence="2">
    <location>
        <begin position="200"/>
        <end position="581"/>
    </location>
</feature>
<feature type="domain" description="HAM1-like N-terminal" evidence="2">
    <location>
        <begin position="8"/>
        <end position="168"/>
    </location>
</feature>
<name>A0A397TFV8_9GLOM</name>
<protein>
    <recommendedName>
        <fullName evidence="2">HAM1-like N-terminal domain-containing protein</fullName>
    </recommendedName>
</protein>
<dbReference type="AlphaFoldDB" id="A0A397TFV8"/>
<feature type="compositionally biased region" description="Basic and acidic residues" evidence="1">
    <location>
        <begin position="9"/>
        <end position="26"/>
    </location>
</feature>
<keyword evidence="4" id="KW-1185">Reference proteome</keyword>
<dbReference type="PANTHER" id="PTHR31138">
    <property type="entry name" value="CHROMOSOME 19, WHOLE GENOME SHOTGUN SEQUENCE"/>
    <property type="match status" value="1"/>
</dbReference>
<dbReference type="PANTHER" id="PTHR31138:SF1">
    <property type="entry name" value="PDZ DOMAIN-CONTAINING PROTEIN"/>
    <property type="match status" value="1"/>
</dbReference>
<feature type="compositionally biased region" description="Polar residues" evidence="1">
    <location>
        <begin position="694"/>
        <end position="707"/>
    </location>
</feature>
<dbReference type="SUPFAM" id="SSF55394">
    <property type="entry name" value="Bactericidal permeability-increasing protein, BPI"/>
    <property type="match status" value="1"/>
</dbReference>
<dbReference type="EMBL" id="QKYT01000034">
    <property type="protein sequence ID" value="RIA97123.1"/>
    <property type="molecule type" value="Genomic_DNA"/>
</dbReference>
<comment type="caution">
    <text evidence="3">The sequence shown here is derived from an EMBL/GenBank/DDBJ whole genome shotgun (WGS) entry which is preliminary data.</text>
</comment>
<reference evidence="3 4" key="1">
    <citation type="submission" date="2018-06" db="EMBL/GenBank/DDBJ databases">
        <title>Comparative genomics reveals the genomic features of Rhizophagus irregularis, R. cerebriforme, R. diaphanum and Gigaspora rosea, and their symbiotic lifestyle signature.</title>
        <authorList>
            <person name="Morin E."/>
            <person name="San Clemente H."/>
            <person name="Chen E.C.H."/>
            <person name="De La Providencia I."/>
            <person name="Hainaut M."/>
            <person name="Kuo A."/>
            <person name="Kohler A."/>
            <person name="Murat C."/>
            <person name="Tang N."/>
            <person name="Roy S."/>
            <person name="Loubradou J."/>
            <person name="Henrissat B."/>
            <person name="Grigoriev I.V."/>
            <person name="Corradi N."/>
            <person name="Roux C."/>
            <person name="Martin F.M."/>
        </authorList>
    </citation>
    <scope>NUCLEOTIDE SEQUENCE [LARGE SCALE GENOMIC DNA]</scope>
    <source>
        <strain evidence="3 4">DAOM 227022</strain>
    </source>
</reference>
<proteinExistence type="predicted"/>
<dbReference type="Proteomes" id="UP000265703">
    <property type="component" value="Unassembled WGS sequence"/>
</dbReference>
<dbReference type="OrthoDB" id="19394at2759"/>
<dbReference type="Gene3D" id="3.15.10.10">
    <property type="entry name" value="Bactericidal permeability-increasing protein, domain 1"/>
    <property type="match status" value="1"/>
</dbReference>
<organism evidence="3 4">
    <name type="scientific">Glomus cerebriforme</name>
    <dbReference type="NCBI Taxonomy" id="658196"/>
    <lineage>
        <taxon>Eukaryota</taxon>
        <taxon>Fungi</taxon>
        <taxon>Fungi incertae sedis</taxon>
        <taxon>Mucoromycota</taxon>
        <taxon>Glomeromycotina</taxon>
        <taxon>Glomeromycetes</taxon>
        <taxon>Glomerales</taxon>
        <taxon>Glomeraceae</taxon>
        <taxon>Glomus</taxon>
    </lineage>
</organism>
<dbReference type="InterPro" id="IPR017943">
    <property type="entry name" value="Bactericidal_perm-incr_a/b_dom"/>
</dbReference>
<evidence type="ECO:0000259" key="2">
    <source>
        <dbReference type="Pfam" id="PF19343"/>
    </source>
</evidence>
<feature type="compositionally biased region" description="Basic and acidic residues" evidence="1">
    <location>
        <begin position="187"/>
        <end position="207"/>
    </location>
</feature>
<evidence type="ECO:0000256" key="1">
    <source>
        <dbReference type="SAM" id="MobiDB-lite"/>
    </source>
</evidence>